<evidence type="ECO:0000256" key="4">
    <source>
        <dbReference type="ARBA" id="ARBA00023015"/>
    </source>
</evidence>
<keyword evidence="4" id="KW-0805">Transcription regulation</keyword>
<dbReference type="InterPro" id="IPR041916">
    <property type="entry name" value="Anti_sigma_zinc_sf"/>
</dbReference>
<gene>
    <name evidence="10" type="ORF">GCM10009799_23870</name>
</gene>
<dbReference type="Gene3D" id="1.10.10.1320">
    <property type="entry name" value="Anti-sigma factor, zinc-finger domain"/>
    <property type="match status" value="1"/>
</dbReference>
<keyword evidence="11" id="KW-1185">Reference proteome</keyword>
<keyword evidence="5 8" id="KW-0472">Membrane</keyword>
<evidence type="ECO:0000256" key="8">
    <source>
        <dbReference type="SAM" id="Phobius"/>
    </source>
</evidence>
<dbReference type="Pfam" id="PF13490">
    <property type="entry name" value="zf-HC2"/>
    <property type="match status" value="1"/>
</dbReference>
<organism evidence="10 11">
    <name type="scientific">Nocardiopsis rhodophaea</name>
    <dbReference type="NCBI Taxonomy" id="280238"/>
    <lineage>
        <taxon>Bacteria</taxon>
        <taxon>Bacillati</taxon>
        <taxon>Actinomycetota</taxon>
        <taxon>Actinomycetes</taxon>
        <taxon>Streptosporangiales</taxon>
        <taxon>Nocardiopsidaceae</taxon>
        <taxon>Nocardiopsis</taxon>
    </lineage>
</organism>
<reference evidence="11" key="1">
    <citation type="journal article" date="2019" name="Int. J. Syst. Evol. Microbiol.">
        <title>The Global Catalogue of Microorganisms (GCM) 10K type strain sequencing project: providing services to taxonomists for standard genome sequencing and annotation.</title>
        <authorList>
            <consortium name="The Broad Institute Genomics Platform"/>
            <consortium name="The Broad Institute Genome Sequencing Center for Infectious Disease"/>
            <person name="Wu L."/>
            <person name="Ma J."/>
        </authorList>
    </citation>
    <scope>NUCLEOTIDE SEQUENCE [LARGE SCALE GENOMIC DNA]</scope>
    <source>
        <strain evidence="11">JCM 15313</strain>
    </source>
</reference>
<evidence type="ECO:0000313" key="11">
    <source>
        <dbReference type="Proteomes" id="UP001501585"/>
    </source>
</evidence>
<proteinExistence type="predicted"/>
<keyword evidence="2 8" id="KW-0812">Transmembrane</keyword>
<feature type="transmembrane region" description="Helical" evidence="8">
    <location>
        <begin position="92"/>
        <end position="113"/>
    </location>
</feature>
<evidence type="ECO:0000313" key="10">
    <source>
        <dbReference type="EMBL" id="GAA1996397.1"/>
    </source>
</evidence>
<dbReference type="EMBL" id="BAAAPC010000009">
    <property type="protein sequence ID" value="GAA1996397.1"/>
    <property type="molecule type" value="Genomic_DNA"/>
</dbReference>
<dbReference type="InterPro" id="IPR027383">
    <property type="entry name" value="Znf_put"/>
</dbReference>
<evidence type="ECO:0000256" key="6">
    <source>
        <dbReference type="ARBA" id="ARBA00023163"/>
    </source>
</evidence>
<protein>
    <submittedName>
        <fullName evidence="10">Zf-HC2 domain-containing protein</fullName>
    </submittedName>
</protein>
<sequence>MSGTRHQDGYLLGAYVLGTLDPQESAVVERHAADCAECRDELAGLREMKETLGDLPPEAMLTGPPEGGDLLLQRTLRSVREERASAGRRRRVLVSVAAAAAAAVLVGGGVVAGRSMGPDVPPQTAPSPSAPTEPPDAPEGTVTVSGEDPVTGVNGEMTIEPAKGWVRVNAAISGIPAGEKCRLVVVGKNKEREVAGSWLTSAAGEEEATTLDAAALIAPENVEAVEVWNFEGDRFLRVEV</sequence>
<dbReference type="PANTHER" id="PTHR37461:SF1">
    <property type="entry name" value="ANTI-SIGMA-K FACTOR RSKA"/>
    <property type="match status" value="1"/>
</dbReference>
<dbReference type="RefSeq" id="WP_344162239.1">
    <property type="nucleotide sequence ID" value="NZ_BAAAPC010000009.1"/>
</dbReference>
<feature type="domain" description="Putative zinc-finger" evidence="9">
    <location>
        <begin position="11"/>
        <end position="39"/>
    </location>
</feature>
<feature type="region of interest" description="Disordered" evidence="7">
    <location>
        <begin position="115"/>
        <end position="149"/>
    </location>
</feature>
<evidence type="ECO:0000256" key="5">
    <source>
        <dbReference type="ARBA" id="ARBA00023136"/>
    </source>
</evidence>
<dbReference type="Proteomes" id="UP001501585">
    <property type="component" value="Unassembled WGS sequence"/>
</dbReference>
<evidence type="ECO:0000256" key="7">
    <source>
        <dbReference type="SAM" id="MobiDB-lite"/>
    </source>
</evidence>
<comment type="caution">
    <text evidence="10">The sequence shown here is derived from an EMBL/GenBank/DDBJ whole genome shotgun (WGS) entry which is preliminary data.</text>
</comment>
<accession>A0ABN2T155</accession>
<keyword evidence="3 8" id="KW-1133">Transmembrane helix</keyword>
<evidence type="ECO:0000256" key="1">
    <source>
        <dbReference type="ARBA" id="ARBA00004167"/>
    </source>
</evidence>
<name>A0ABN2T155_9ACTN</name>
<evidence type="ECO:0000256" key="3">
    <source>
        <dbReference type="ARBA" id="ARBA00022989"/>
    </source>
</evidence>
<comment type="subcellular location">
    <subcellularLocation>
        <location evidence="1">Membrane</location>
        <topology evidence="1">Single-pass membrane protein</topology>
    </subcellularLocation>
</comment>
<dbReference type="PANTHER" id="PTHR37461">
    <property type="entry name" value="ANTI-SIGMA-K FACTOR RSKA"/>
    <property type="match status" value="1"/>
</dbReference>
<evidence type="ECO:0000256" key="2">
    <source>
        <dbReference type="ARBA" id="ARBA00022692"/>
    </source>
</evidence>
<keyword evidence="6" id="KW-0804">Transcription</keyword>
<evidence type="ECO:0000259" key="9">
    <source>
        <dbReference type="Pfam" id="PF13490"/>
    </source>
</evidence>
<dbReference type="InterPro" id="IPR051474">
    <property type="entry name" value="Anti-sigma-K/W_factor"/>
</dbReference>
<feature type="compositionally biased region" description="Pro residues" evidence="7">
    <location>
        <begin position="119"/>
        <end position="137"/>
    </location>
</feature>